<feature type="transmembrane region" description="Helical" evidence="2">
    <location>
        <begin position="53"/>
        <end position="72"/>
    </location>
</feature>
<feature type="region of interest" description="Disordered" evidence="1">
    <location>
        <begin position="166"/>
        <end position="297"/>
    </location>
</feature>
<keyword evidence="2" id="KW-0472">Membrane</keyword>
<feature type="transmembrane region" description="Helical" evidence="2">
    <location>
        <begin position="84"/>
        <end position="107"/>
    </location>
</feature>
<evidence type="ECO:0000313" key="4">
    <source>
        <dbReference type="Proteomes" id="UP001165124"/>
    </source>
</evidence>
<name>A0A9W6URN7_9ACTN</name>
<evidence type="ECO:0000256" key="2">
    <source>
        <dbReference type="SAM" id="Phobius"/>
    </source>
</evidence>
<proteinExistence type="predicted"/>
<feature type="compositionally biased region" description="Gly residues" evidence="1">
    <location>
        <begin position="216"/>
        <end position="232"/>
    </location>
</feature>
<sequence length="297" mass="30978">MVNTEAVRRLREPAAWILVAAAGLQLLAGIIMLFIGGGNGFSARAYSEAADGFFTHVTVTGLAVLAVALTTWGQAPTPQARTIAMGALGVLGGVALFGVIVLLGALFVDSTIVTAGSKLAVFLYCAAKLAVAAAGGWFVFTVFQGVQPARPQGVAQMPSAYPGYGYQQGQPLQPGQAAGQPGQQPYAQPYQQPYQQQYGQPGYGQQQQYGQPQGYQQGGVQQGQQYGQGGGFQQPSQEASQQSSSGEDVGDWTRAYGGGGAGQEGHSAGQTGYGSQQQGEQRSDEGGDWYRDNRPSQ</sequence>
<keyword evidence="2" id="KW-0812">Transmembrane</keyword>
<feature type="transmembrane region" description="Helical" evidence="2">
    <location>
        <begin position="119"/>
        <end position="140"/>
    </location>
</feature>
<feature type="compositionally biased region" description="Low complexity" evidence="1">
    <location>
        <begin position="166"/>
        <end position="215"/>
    </location>
</feature>
<comment type="caution">
    <text evidence="3">The sequence shown here is derived from an EMBL/GenBank/DDBJ whole genome shotgun (WGS) entry which is preliminary data.</text>
</comment>
<evidence type="ECO:0000256" key="1">
    <source>
        <dbReference type="SAM" id="MobiDB-lite"/>
    </source>
</evidence>
<feature type="transmembrane region" description="Helical" evidence="2">
    <location>
        <begin position="15"/>
        <end position="41"/>
    </location>
</feature>
<dbReference type="AlphaFoldDB" id="A0A9W6URN7"/>
<accession>A0A9W6URN7</accession>
<dbReference type="EMBL" id="BSRZ01000001">
    <property type="protein sequence ID" value="GLW61801.1"/>
    <property type="molecule type" value="Genomic_DNA"/>
</dbReference>
<keyword evidence="2" id="KW-1133">Transmembrane helix</keyword>
<evidence type="ECO:0000313" key="3">
    <source>
        <dbReference type="EMBL" id="GLW61801.1"/>
    </source>
</evidence>
<dbReference type="Proteomes" id="UP001165124">
    <property type="component" value="Unassembled WGS sequence"/>
</dbReference>
<protein>
    <submittedName>
        <fullName evidence="3">Uncharacterized protein</fullName>
    </submittedName>
</protein>
<feature type="compositionally biased region" description="Low complexity" evidence="1">
    <location>
        <begin position="233"/>
        <end position="245"/>
    </location>
</feature>
<keyword evidence="4" id="KW-1185">Reference proteome</keyword>
<organism evidence="3 4">
    <name type="scientific">Actinomadura rubrobrunea</name>
    <dbReference type="NCBI Taxonomy" id="115335"/>
    <lineage>
        <taxon>Bacteria</taxon>
        <taxon>Bacillati</taxon>
        <taxon>Actinomycetota</taxon>
        <taxon>Actinomycetes</taxon>
        <taxon>Streptosporangiales</taxon>
        <taxon>Thermomonosporaceae</taxon>
        <taxon>Actinomadura</taxon>
    </lineage>
</organism>
<reference evidence="3" key="1">
    <citation type="submission" date="2023-02" db="EMBL/GenBank/DDBJ databases">
        <title>Actinomadura rubrobrunea NBRC 14622.</title>
        <authorList>
            <person name="Ichikawa N."/>
            <person name="Sato H."/>
            <person name="Tonouchi N."/>
        </authorList>
    </citation>
    <scope>NUCLEOTIDE SEQUENCE</scope>
    <source>
        <strain evidence="3">NBRC 14622</strain>
    </source>
</reference>
<gene>
    <name evidence="3" type="ORF">Arub01_00450</name>
</gene>
<feature type="compositionally biased region" description="Basic and acidic residues" evidence="1">
    <location>
        <begin position="281"/>
        <end position="297"/>
    </location>
</feature>